<dbReference type="Proteomes" id="UP000479190">
    <property type="component" value="Unassembled WGS sequence"/>
</dbReference>
<organism evidence="2 3">
    <name type="scientific">Trichogramma brassicae</name>
    <dbReference type="NCBI Taxonomy" id="86971"/>
    <lineage>
        <taxon>Eukaryota</taxon>
        <taxon>Metazoa</taxon>
        <taxon>Ecdysozoa</taxon>
        <taxon>Arthropoda</taxon>
        <taxon>Hexapoda</taxon>
        <taxon>Insecta</taxon>
        <taxon>Pterygota</taxon>
        <taxon>Neoptera</taxon>
        <taxon>Endopterygota</taxon>
        <taxon>Hymenoptera</taxon>
        <taxon>Apocrita</taxon>
        <taxon>Proctotrupomorpha</taxon>
        <taxon>Chalcidoidea</taxon>
        <taxon>Trichogrammatidae</taxon>
        <taxon>Trichogramma</taxon>
    </lineage>
</organism>
<dbReference type="EMBL" id="CADCXV010001278">
    <property type="protein sequence ID" value="CAB0043181.1"/>
    <property type="molecule type" value="Genomic_DNA"/>
</dbReference>
<feature type="region of interest" description="Disordered" evidence="1">
    <location>
        <begin position="1"/>
        <end position="105"/>
    </location>
</feature>
<evidence type="ECO:0000313" key="3">
    <source>
        <dbReference type="Proteomes" id="UP000479190"/>
    </source>
</evidence>
<name>A0A6H5J6T4_9HYME</name>
<sequence length="105" mass="12085">MPGNETARVGSHHPQPKPIPVSHSDSRLESGNNGHENDIHRIPQQTVDYTISPPPPMDTRTRTITRVPPQRINPNHPTRTTINTNYNEENQSKLYQNRDQYEIKQ</sequence>
<feature type="non-terminal residue" evidence="2">
    <location>
        <position position="105"/>
    </location>
</feature>
<evidence type="ECO:0000313" key="2">
    <source>
        <dbReference type="EMBL" id="CAB0043181.1"/>
    </source>
</evidence>
<gene>
    <name evidence="2" type="ORF">TBRA_LOCUS14769</name>
</gene>
<accession>A0A6H5J6T4</accession>
<evidence type="ECO:0000256" key="1">
    <source>
        <dbReference type="SAM" id="MobiDB-lite"/>
    </source>
</evidence>
<feature type="compositionally biased region" description="Polar residues" evidence="1">
    <location>
        <begin position="72"/>
        <end position="98"/>
    </location>
</feature>
<protein>
    <submittedName>
        <fullName evidence="2">Uncharacterized protein</fullName>
    </submittedName>
</protein>
<reference evidence="2 3" key="1">
    <citation type="submission" date="2020-02" db="EMBL/GenBank/DDBJ databases">
        <authorList>
            <person name="Ferguson B K."/>
        </authorList>
    </citation>
    <scope>NUCLEOTIDE SEQUENCE [LARGE SCALE GENOMIC DNA]</scope>
</reference>
<dbReference type="AlphaFoldDB" id="A0A6H5J6T4"/>
<keyword evidence="3" id="KW-1185">Reference proteome</keyword>
<proteinExistence type="predicted"/>